<dbReference type="EMBL" id="NIZW01000037">
    <property type="protein sequence ID" value="PHQ31881.1"/>
    <property type="molecule type" value="Genomic_DNA"/>
</dbReference>
<dbReference type="GO" id="GO:0016020">
    <property type="term" value="C:membrane"/>
    <property type="evidence" value="ECO:0007669"/>
    <property type="project" value="UniProtKB-SubCell"/>
</dbReference>
<feature type="domain" description="Peptidase M50" evidence="13">
    <location>
        <begin position="49"/>
        <end position="181"/>
    </location>
</feature>
<evidence type="ECO:0000256" key="9">
    <source>
        <dbReference type="ARBA" id="ARBA00022989"/>
    </source>
</evidence>
<name>A0A2G1VYS3_9BACT</name>
<accession>A0A2G1VYS3</accession>
<keyword evidence="7" id="KW-0378">Hydrolase</keyword>
<organism evidence="14 15">
    <name type="scientific">Rhodopirellula bahusiensis</name>
    <dbReference type="NCBI Taxonomy" id="2014065"/>
    <lineage>
        <taxon>Bacteria</taxon>
        <taxon>Pseudomonadati</taxon>
        <taxon>Planctomycetota</taxon>
        <taxon>Planctomycetia</taxon>
        <taxon>Pirellulales</taxon>
        <taxon>Pirellulaceae</taxon>
        <taxon>Rhodopirellula</taxon>
    </lineage>
</organism>
<dbReference type="InterPro" id="IPR008915">
    <property type="entry name" value="Peptidase_M50"/>
</dbReference>
<evidence type="ECO:0000256" key="5">
    <source>
        <dbReference type="ARBA" id="ARBA00022692"/>
    </source>
</evidence>
<dbReference type="PANTHER" id="PTHR39188:SF3">
    <property type="entry name" value="STAGE IV SPORULATION PROTEIN FB"/>
    <property type="match status" value="1"/>
</dbReference>
<evidence type="ECO:0000256" key="12">
    <source>
        <dbReference type="SAM" id="Phobius"/>
    </source>
</evidence>
<dbReference type="AlphaFoldDB" id="A0A2G1VYS3"/>
<feature type="transmembrane region" description="Helical" evidence="12">
    <location>
        <begin position="27"/>
        <end position="44"/>
    </location>
</feature>
<dbReference type="RefSeq" id="WP_099264044.1">
    <property type="nucleotide sequence ID" value="NZ_NIZW01000037.1"/>
</dbReference>
<feature type="transmembrane region" description="Helical" evidence="12">
    <location>
        <begin position="100"/>
        <end position="121"/>
    </location>
</feature>
<evidence type="ECO:0000256" key="4">
    <source>
        <dbReference type="ARBA" id="ARBA00022670"/>
    </source>
</evidence>
<evidence type="ECO:0000256" key="8">
    <source>
        <dbReference type="ARBA" id="ARBA00022833"/>
    </source>
</evidence>
<evidence type="ECO:0000313" key="14">
    <source>
        <dbReference type="EMBL" id="PHQ31881.1"/>
    </source>
</evidence>
<dbReference type="GO" id="GO:0008237">
    <property type="term" value="F:metallopeptidase activity"/>
    <property type="evidence" value="ECO:0007669"/>
    <property type="project" value="UniProtKB-KW"/>
</dbReference>
<evidence type="ECO:0000256" key="2">
    <source>
        <dbReference type="ARBA" id="ARBA00004141"/>
    </source>
</evidence>
<evidence type="ECO:0000256" key="11">
    <source>
        <dbReference type="ARBA" id="ARBA00023136"/>
    </source>
</evidence>
<feature type="transmembrane region" description="Helical" evidence="12">
    <location>
        <begin position="50"/>
        <end position="72"/>
    </location>
</feature>
<protein>
    <submittedName>
        <fullName evidence="14">Peptidase M50</fullName>
    </submittedName>
</protein>
<keyword evidence="6" id="KW-0479">Metal-binding</keyword>
<comment type="cofactor">
    <cofactor evidence="1">
        <name>Zn(2+)</name>
        <dbReference type="ChEBI" id="CHEBI:29105"/>
    </cofactor>
</comment>
<evidence type="ECO:0000256" key="3">
    <source>
        <dbReference type="ARBA" id="ARBA00007931"/>
    </source>
</evidence>
<keyword evidence="10" id="KW-0482">Metalloprotease</keyword>
<dbReference type="GeneID" id="90611870"/>
<evidence type="ECO:0000256" key="1">
    <source>
        <dbReference type="ARBA" id="ARBA00001947"/>
    </source>
</evidence>
<evidence type="ECO:0000259" key="13">
    <source>
        <dbReference type="Pfam" id="PF02163"/>
    </source>
</evidence>
<comment type="similarity">
    <text evidence="3">Belongs to the peptidase M50B family.</text>
</comment>
<keyword evidence="15" id="KW-1185">Reference proteome</keyword>
<evidence type="ECO:0000256" key="6">
    <source>
        <dbReference type="ARBA" id="ARBA00022723"/>
    </source>
</evidence>
<feature type="transmembrane region" description="Helical" evidence="12">
    <location>
        <begin position="187"/>
        <end position="218"/>
    </location>
</feature>
<gene>
    <name evidence="14" type="ORF">CEE69_28860</name>
</gene>
<comment type="caution">
    <text evidence="14">The sequence shown here is derived from an EMBL/GenBank/DDBJ whole genome shotgun (WGS) entry which is preliminary data.</text>
</comment>
<keyword evidence="9 12" id="KW-1133">Transmembrane helix</keyword>
<dbReference type="GO" id="GO:0046872">
    <property type="term" value="F:metal ion binding"/>
    <property type="evidence" value="ECO:0007669"/>
    <property type="project" value="UniProtKB-KW"/>
</dbReference>
<sequence length="361" mass="39126">MSGPDASLVAAIRAKETQPNDWPRQTLMLLVSLAIFFAVGLIWWDVRLVLILVSILLVHEAGHCIAMIAFGYRNIRLVFLPMFGAAVSGHQVQLATWKKAIVYFAGPLPGIVISMGLLMVATAGNSDTNASVTAVPILMMNSSRPWLFELGGLGLLLNWMNLLPLLPLDGGKIVQATFTRPSPWREVTGRVLTVAAITGLGILIGEPLLLLLVIPLLFTIPLTYRTSWLCGQLNNQEIEQPNGQQIPESAIETIASAIDETALRALSAPQKASLVLQLYETLIAPSPSKFARPAIWLVYIGSITASTLFGWWIWTLHRWHDSGAVELGMSANMVTGGRFDKGSQAALSAVTGLLESGWLTL</sequence>
<reference evidence="14 15" key="1">
    <citation type="submission" date="2017-06" db="EMBL/GenBank/DDBJ databases">
        <title>Description of Rhodopirellula bahusiensis sp. nov.</title>
        <authorList>
            <person name="Kizina J."/>
            <person name="Harder J."/>
        </authorList>
    </citation>
    <scope>NUCLEOTIDE SEQUENCE [LARGE SCALE GENOMIC DNA]</scope>
    <source>
        <strain evidence="14 15">SWK21</strain>
    </source>
</reference>
<dbReference type="PANTHER" id="PTHR39188">
    <property type="entry name" value="MEMBRANE-ASSOCIATED ZINC METALLOPROTEASE M50B"/>
    <property type="match status" value="1"/>
</dbReference>
<proteinExistence type="inferred from homology"/>
<keyword evidence="4" id="KW-0645">Protease</keyword>
<evidence type="ECO:0000313" key="15">
    <source>
        <dbReference type="Proteomes" id="UP000225740"/>
    </source>
</evidence>
<evidence type="ECO:0000256" key="10">
    <source>
        <dbReference type="ARBA" id="ARBA00023049"/>
    </source>
</evidence>
<feature type="transmembrane region" description="Helical" evidence="12">
    <location>
        <begin position="146"/>
        <end position="166"/>
    </location>
</feature>
<dbReference type="OrthoDB" id="9781963at2"/>
<keyword evidence="8" id="KW-0862">Zinc</keyword>
<feature type="transmembrane region" description="Helical" evidence="12">
    <location>
        <begin position="294"/>
        <end position="314"/>
    </location>
</feature>
<dbReference type="GO" id="GO:0006508">
    <property type="term" value="P:proteolysis"/>
    <property type="evidence" value="ECO:0007669"/>
    <property type="project" value="UniProtKB-KW"/>
</dbReference>
<keyword evidence="11 12" id="KW-0472">Membrane</keyword>
<evidence type="ECO:0000256" key="7">
    <source>
        <dbReference type="ARBA" id="ARBA00022801"/>
    </source>
</evidence>
<keyword evidence="5 12" id="KW-0812">Transmembrane</keyword>
<dbReference type="Proteomes" id="UP000225740">
    <property type="component" value="Unassembled WGS sequence"/>
</dbReference>
<comment type="subcellular location">
    <subcellularLocation>
        <location evidence="2">Membrane</location>
        <topology evidence="2">Multi-pass membrane protein</topology>
    </subcellularLocation>
</comment>
<dbReference type="Pfam" id="PF02163">
    <property type="entry name" value="Peptidase_M50"/>
    <property type="match status" value="1"/>
</dbReference>